<accession>A0A518ESN1</accession>
<dbReference type="GO" id="GO:0003677">
    <property type="term" value="F:DNA binding"/>
    <property type="evidence" value="ECO:0007669"/>
    <property type="project" value="UniProtKB-UniRule"/>
</dbReference>
<evidence type="ECO:0000256" key="5">
    <source>
        <dbReference type="ARBA" id="ARBA00022908"/>
    </source>
</evidence>
<feature type="active site" evidence="9">
    <location>
        <position position="244"/>
    </location>
</feature>
<keyword evidence="4 9" id="KW-0159">Chromosome partition</keyword>
<name>A0A518ESN1_9BACT</name>
<keyword evidence="7 9" id="KW-0233">DNA recombination</keyword>
<feature type="domain" description="Tyr recombinase" evidence="10">
    <location>
        <begin position="95"/>
        <end position="289"/>
    </location>
</feature>
<dbReference type="GO" id="GO:0005737">
    <property type="term" value="C:cytoplasm"/>
    <property type="evidence" value="ECO:0007669"/>
    <property type="project" value="UniProtKB-SubCell"/>
</dbReference>
<feature type="active site" evidence="9">
    <location>
        <position position="241"/>
    </location>
</feature>
<evidence type="ECO:0000256" key="7">
    <source>
        <dbReference type="ARBA" id="ARBA00023172"/>
    </source>
</evidence>
<gene>
    <name evidence="12" type="primary">xerD_2</name>
    <name evidence="9" type="synonym">xerC</name>
    <name evidence="12" type="ORF">Poly30_25940</name>
</gene>
<keyword evidence="6 9" id="KW-0238">DNA-binding</keyword>
<feature type="active site" evidence="9">
    <location>
        <position position="163"/>
    </location>
</feature>
<dbReference type="InterPro" id="IPR010998">
    <property type="entry name" value="Integrase_recombinase_N"/>
</dbReference>
<keyword evidence="5 9" id="KW-0229">DNA integration</keyword>
<dbReference type="Gene3D" id="1.10.443.10">
    <property type="entry name" value="Intergrase catalytic core"/>
    <property type="match status" value="1"/>
</dbReference>
<reference evidence="12 13" key="1">
    <citation type="submission" date="2019-02" db="EMBL/GenBank/DDBJ databases">
        <title>Deep-cultivation of Planctomycetes and their phenomic and genomic characterization uncovers novel biology.</title>
        <authorList>
            <person name="Wiegand S."/>
            <person name="Jogler M."/>
            <person name="Boedeker C."/>
            <person name="Pinto D."/>
            <person name="Vollmers J."/>
            <person name="Rivas-Marin E."/>
            <person name="Kohn T."/>
            <person name="Peeters S.H."/>
            <person name="Heuer A."/>
            <person name="Rast P."/>
            <person name="Oberbeckmann S."/>
            <person name="Bunk B."/>
            <person name="Jeske O."/>
            <person name="Meyerdierks A."/>
            <person name="Storesund J.E."/>
            <person name="Kallscheuer N."/>
            <person name="Luecker S."/>
            <person name="Lage O.M."/>
            <person name="Pohl T."/>
            <person name="Merkel B.J."/>
            <person name="Hornburger P."/>
            <person name="Mueller R.-W."/>
            <person name="Bruemmer F."/>
            <person name="Labrenz M."/>
            <person name="Spormann A.M."/>
            <person name="Op den Camp H."/>
            <person name="Overmann J."/>
            <person name="Amann R."/>
            <person name="Jetten M.S.M."/>
            <person name="Mascher T."/>
            <person name="Medema M.H."/>
            <person name="Devos D.P."/>
            <person name="Kaster A.-K."/>
            <person name="Ovreas L."/>
            <person name="Rohde M."/>
            <person name="Galperin M.Y."/>
            <person name="Jogler C."/>
        </authorList>
    </citation>
    <scope>NUCLEOTIDE SEQUENCE [LARGE SCALE GENOMIC DNA]</scope>
    <source>
        <strain evidence="12 13">Poly30</strain>
    </source>
</reference>
<evidence type="ECO:0000313" key="13">
    <source>
        <dbReference type="Proteomes" id="UP000320390"/>
    </source>
</evidence>
<feature type="domain" description="Core-binding (CB)" evidence="11">
    <location>
        <begin position="1"/>
        <end position="74"/>
    </location>
</feature>
<evidence type="ECO:0000256" key="8">
    <source>
        <dbReference type="ARBA" id="ARBA00023306"/>
    </source>
</evidence>
<keyword evidence="2 9" id="KW-0963">Cytoplasm</keyword>
<evidence type="ECO:0000256" key="9">
    <source>
        <dbReference type="HAMAP-Rule" id="MF_01808"/>
    </source>
</evidence>
<dbReference type="EMBL" id="CP036434">
    <property type="protein sequence ID" value="QDV07075.1"/>
    <property type="molecule type" value="Genomic_DNA"/>
</dbReference>
<dbReference type="HAMAP" id="MF_01808">
    <property type="entry name" value="Recomb_XerC_XerD"/>
    <property type="match status" value="1"/>
</dbReference>
<dbReference type="NCBIfam" id="NF001399">
    <property type="entry name" value="PRK00283.1"/>
    <property type="match status" value="1"/>
</dbReference>
<dbReference type="GO" id="GO:0051301">
    <property type="term" value="P:cell division"/>
    <property type="evidence" value="ECO:0007669"/>
    <property type="project" value="UniProtKB-KW"/>
</dbReference>
<dbReference type="Pfam" id="PF00589">
    <property type="entry name" value="Phage_integrase"/>
    <property type="match status" value="1"/>
</dbReference>
<feature type="active site" evidence="9">
    <location>
        <position position="267"/>
    </location>
</feature>
<comment type="similarity">
    <text evidence="9">Belongs to the 'phage' integrase family. XerC subfamily.</text>
</comment>
<organism evidence="12 13">
    <name type="scientific">Saltatorellus ferox</name>
    <dbReference type="NCBI Taxonomy" id="2528018"/>
    <lineage>
        <taxon>Bacteria</taxon>
        <taxon>Pseudomonadati</taxon>
        <taxon>Planctomycetota</taxon>
        <taxon>Planctomycetia</taxon>
        <taxon>Planctomycetia incertae sedis</taxon>
        <taxon>Saltatorellus</taxon>
    </lineage>
</organism>
<dbReference type="Proteomes" id="UP000320390">
    <property type="component" value="Chromosome"/>
</dbReference>
<comment type="subcellular location">
    <subcellularLocation>
        <location evidence="1 9">Cytoplasm</location>
    </subcellularLocation>
</comment>
<sequence length="295" mass="32634">MRVEAGLARNTLAAYRTDLEGLGRWLGERGVIDWSDLDEDRIIEWLGHRRTGGAAETSVARGLVALRMLVRFLILESGLKKDPTARIPTPKLKRLLPATLSPEDVERLLGVFLVDGQPPDWRAERDTALLEVLYAAGARISEALGLTTNDLPPDLSSLRLHGKGDKMRVVPLGRRARAALERWLENGRLTVVRQRKAAGAGMASSSVFLSRSGRPLDRSSGWRRVKEAARLAGLPESISPHDLRHSFATHLLAGGADLRAVQEMLGHASIRTTEIYTHLDVEHVQTVHRMHHPRG</sequence>
<dbReference type="InterPro" id="IPR002104">
    <property type="entry name" value="Integrase_catalytic"/>
</dbReference>
<feature type="active site" evidence="9">
    <location>
        <position position="139"/>
    </location>
</feature>
<comment type="subunit">
    <text evidence="9">Forms a cyclic heterotetrameric complex composed of two molecules of XerC and two molecules of XerD.</text>
</comment>
<evidence type="ECO:0000313" key="12">
    <source>
        <dbReference type="EMBL" id="QDV07075.1"/>
    </source>
</evidence>
<evidence type="ECO:0000256" key="2">
    <source>
        <dbReference type="ARBA" id="ARBA00022490"/>
    </source>
</evidence>
<dbReference type="GO" id="GO:0009037">
    <property type="term" value="F:tyrosine-based site-specific recombinase activity"/>
    <property type="evidence" value="ECO:0007669"/>
    <property type="project" value="UniProtKB-UniRule"/>
</dbReference>
<evidence type="ECO:0000256" key="1">
    <source>
        <dbReference type="ARBA" id="ARBA00004496"/>
    </source>
</evidence>
<evidence type="ECO:0000256" key="3">
    <source>
        <dbReference type="ARBA" id="ARBA00022618"/>
    </source>
</evidence>
<dbReference type="InterPro" id="IPR013762">
    <property type="entry name" value="Integrase-like_cat_sf"/>
</dbReference>
<dbReference type="PANTHER" id="PTHR30349">
    <property type="entry name" value="PHAGE INTEGRASE-RELATED"/>
    <property type="match status" value="1"/>
</dbReference>
<evidence type="ECO:0000259" key="10">
    <source>
        <dbReference type="PROSITE" id="PS51898"/>
    </source>
</evidence>
<evidence type="ECO:0000256" key="6">
    <source>
        <dbReference type="ARBA" id="ARBA00023125"/>
    </source>
</evidence>
<dbReference type="InterPro" id="IPR050090">
    <property type="entry name" value="Tyrosine_recombinase_XerCD"/>
</dbReference>
<dbReference type="InterPro" id="IPR023009">
    <property type="entry name" value="Tyrosine_recombinase_XerC/XerD"/>
</dbReference>
<keyword evidence="8 9" id="KW-0131">Cell cycle</keyword>
<keyword evidence="3 9" id="KW-0132">Cell division</keyword>
<evidence type="ECO:0000259" key="11">
    <source>
        <dbReference type="PROSITE" id="PS51900"/>
    </source>
</evidence>
<keyword evidence="13" id="KW-1185">Reference proteome</keyword>
<dbReference type="PROSITE" id="PS51898">
    <property type="entry name" value="TYR_RECOMBINASE"/>
    <property type="match status" value="1"/>
</dbReference>
<protein>
    <recommendedName>
        <fullName evidence="9">Tyrosine recombinase XerC</fullName>
    </recommendedName>
</protein>
<dbReference type="Pfam" id="PF02899">
    <property type="entry name" value="Phage_int_SAM_1"/>
    <property type="match status" value="1"/>
</dbReference>
<feature type="active site" description="O-(3'-phospho-DNA)-tyrosine intermediate" evidence="9">
    <location>
        <position position="276"/>
    </location>
</feature>
<dbReference type="InterPro" id="IPR011010">
    <property type="entry name" value="DNA_brk_join_enz"/>
</dbReference>
<dbReference type="InterPro" id="IPR044068">
    <property type="entry name" value="CB"/>
</dbReference>
<dbReference type="PROSITE" id="PS51900">
    <property type="entry name" value="CB"/>
    <property type="match status" value="1"/>
</dbReference>
<comment type="function">
    <text evidence="9">Site-specific tyrosine recombinase, which acts by catalyzing the cutting and rejoining of the recombining DNA molecules. The XerC-XerD complex is essential to convert dimers of the bacterial chromosome into monomers to permit their segregation at cell division. It also contributes to the segregational stability of plasmids.</text>
</comment>
<dbReference type="InterPro" id="IPR004107">
    <property type="entry name" value="Integrase_SAM-like_N"/>
</dbReference>
<evidence type="ECO:0000256" key="4">
    <source>
        <dbReference type="ARBA" id="ARBA00022829"/>
    </source>
</evidence>
<dbReference type="CDD" id="cd00798">
    <property type="entry name" value="INT_XerDC_C"/>
    <property type="match status" value="1"/>
</dbReference>
<dbReference type="Gene3D" id="1.10.150.130">
    <property type="match status" value="1"/>
</dbReference>
<dbReference type="GO" id="GO:0007059">
    <property type="term" value="P:chromosome segregation"/>
    <property type="evidence" value="ECO:0007669"/>
    <property type="project" value="UniProtKB-UniRule"/>
</dbReference>
<dbReference type="GO" id="GO:0006313">
    <property type="term" value="P:DNA transposition"/>
    <property type="evidence" value="ECO:0007669"/>
    <property type="project" value="UniProtKB-UniRule"/>
</dbReference>
<dbReference type="AlphaFoldDB" id="A0A518ESN1"/>
<dbReference type="SUPFAM" id="SSF56349">
    <property type="entry name" value="DNA breaking-rejoining enzymes"/>
    <property type="match status" value="1"/>
</dbReference>
<proteinExistence type="inferred from homology"/>
<dbReference type="PANTHER" id="PTHR30349:SF81">
    <property type="entry name" value="TYROSINE RECOMBINASE XERC"/>
    <property type="match status" value="1"/>
</dbReference>